<keyword evidence="6" id="KW-0238">DNA-binding</keyword>
<dbReference type="InterPro" id="IPR013087">
    <property type="entry name" value="Znf_C2H2_type"/>
</dbReference>
<dbReference type="Pfam" id="PF00096">
    <property type="entry name" value="zf-C2H2"/>
    <property type="match status" value="1"/>
</dbReference>
<accession>A0A974BR95</accession>
<comment type="subcellular location">
    <subcellularLocation>
        <location evidence="1">Nucleus</location>
    </subcellularLocation>
</comment>
<evidence type="ECO:0000313" key="10">
    <source>
        <dbReference type="EMBL" id="OCT56679.1"/>
    </source>
</evidence>
<evidence type="ECO:0000256" key="8">
    <source>
        <dbReference type="PROSITE-ProRule" id="PRU00042"/>
    </source>
</evidence>
<dbReference type="GO" id="GO:0008270">
    <property type="term" value="F:zinc ion binding"/>
    <property type="evidence" value="ECO:0007669"/>
    <property type="project" value="UniProtKB-KW"/>
</dbReference>
<dbReference type="PANTHER" id="PTHR23226:SF416">
    <property type="entry name" value="FI01424P"/>
    <property type="match status" value="1"/>
</dbReference>
<dbReference type="FunFam" id="3.30.160.60:FF:000110">
    <property type="entry name" value="Zinc finger protein-like"/>
    <property type="match status" value="1"/>
</dbReference>
<keyword evidence="7" id="KW-0539">Nucleus</keyword>
<keyword evidence="2" id="KW-0479">Metal-binding</keyword>
<evidence type="ECO:0000259" key="9">
    <source>
        <dbReference type="PROSITE" id="PS50157"/>
    </source>
</evidence>
<dbReference type="PANTHER" id="PTHR23226">
    <property type="entry name" value="ZINC FINGER AND SCAN DOMAIN-CONTAINING"/>
    <property type="match status" value="1"/>
</dbReference>
<name>A0A974BR95_XENLA</name>
<evidence type="ECO:0000256" key="6">
    <source>
        <dbReference type="ARBA" id="ARBA00023125"/>
    </source>
</evidence>
<reference evidence="10" key="1">
    <citation type="submission" date="2016-05" db="EMBL/GenBank/DDBJ databases">
        <title>WGS assembly of Xenopus laevis.</title>
        <authorList>
            <person name="Session A."/>
            <person name="Uno Y."/>
            <person name="Kwon T."/>
            <person name="Chapman J."/>
            <person name="Toyoda A."/>
            <person name="Takahashi S."/>
            <person name="Fukui A."/>
            <person name="Hikosaka A."/>
            <person name="Putnam N."/>
            <person name="Stites J."/>
            <person name="Van Heeringen S."/>
            <person name="Quigley I."/>
            <person name="Heinz S."/>
            <person name="Hellsten U."/>
            <person name="Lyons J."/>
            <person name="Suzuki A."/>
            <person name="Kondo M."/>
            <person name="Ogino H."/>
            <person name="Ochi H."/>
            <person name="Bogdanovic O."/>
            <person name="Lister R."/>
            <person name="Georgiou G."/>
            <person name="Paranjpe S."/>
            <person name="Van Kruijsbergen I."/>
            <person name="Mozaffari S."/>
            <person name="Shu S."/>
            <person name="Schmutz J."/>
            <person name="Jenkins J."/>
            <person name="Grimwood J."/>
            <person name="Carlson J."/>
            <person name="Mitros T."/>
            <person name="Simakov O."/>
            <person name="Heald R."/>
            <person name="Miller K."/>
            <person name="Haudenschild C."/>
            <person name="Kuroki Y."/>
            <person name="Tanaka T."/>
            <person name="Michiue T."/>
            <person name="Watanabe M."/>
            <person name="Kinoshita T."/>
            <person name="Ohta Y."/>
            <person name="Mawaribuchi S."/>
            <person name="Suzuki Y."/>
            <person name="Haramoto Y."/>
            <person name="Yamamoto T."/>
            <person name="Takagi C."/>
            <person name="Kitzman J."/>
            <person name="Shendure J."/>
            <person name="Nakayama T."/>
            <person name="Izutsu Y."/>
            <person name="Robert J."/>
            <person name="Dichmann D."/>
            <person name="Flajnik M."/>
            <person name="Houston D."/>
            <person name="Marcotte E."/>
            <person name="Wallingford J."/>
            <person name="Ito Y."/>
            <person name="Asashima M."/>
            <person name="Ueno N."/>
            <person name="Matsuda Y."/>
            <person name="Jan Veenstra G."/>
            <person name="Fujiyama A."/>
            <person name="Harland R."/>
            <person name="Taira M."/>
            <person name="Rokhsar D.S."/>
        </authorList>
    </citation>
    <scope>NUCLEOTIDE SEQUENCE</scope>
    <source>
        <strain evidence="10">J</strain>
        <tissue evidence="10">Blood</tissue>
    </source>
</reference>
<evidence type="ECO:0000256" key="4">
    <source>
        <dbReference type="ARBA" id="ARBA00022771"/>
    </source>
</evidence>
<dbReference type="EMBL" id="KV467256">
    <property type="protein sequence ID" value="OCT56679.1"/>
    <property type="molecule type" value="Genomic_DNA"/>
</dbReference>
<feature type="domain" description="C2H2-type" evidence="9">
    <location>
        <begin position="45"/>
        <end position="74"/>
    </location>
</feature>
<evidence type="ECO:0000256" key="7">
    <source>
        <dbReference type="ARBA" id="ARBA00023242"/>
    </source>
</evidence>
<keyword evidence="3" id="KW-0677">Repeat</keyword>
<evidence type="ECO:0000256" key="1">
    <source>
        <dbReference type="ARBA" id="ARBA00004123"/>
    </source>
</evidence>
<dbReference type="GO" id="GO:0005634">
    <property type="term" value="C:nucleus"/>
    <property type="evidence" value="ECO:0007669"/>
    <property type="project" value="UniProtKB-SubCell"/>
</dbReference>
<dbReference type="Proteomes" id="UP000694892">
    <property type="component" value="Unassembled WGS sequence"/>
</dbReference>
<dbReference type="PROSITE" id="PS50157">
    <property type="entry name" value="ZINC_FINGER_C2H2_2"/>
    <property type="match status" value="2"/>
</dbReference>
<evidence type="ECO:0000256" key="2">
    <source>
        <dbReference type="ARBA" id="ARBA00022723"/>
    </source>
</evidence>
<keyword evidence="4 8" id="KW-0863">Zinc-finger</keyword>
<protein>
    <recommendedName>
        <fullName evidence="9">C2H2-type domain-containing protein</fullName>
    </recommendedName>
</protein>
<keyword evidence="5" id="KW-0862">Zinc</keyword>
<evidence type="ECO:0000256" key="5">
    <source>
        <dbReference type="ARBA" id="ARBA00022833"/>
    </source>
</evidence>
<evidence type="ECO:0000256" key="3">
    <source>
        <dbReference type="ARBA" id="ARBA00022737"/>
    </source>
</evidence>
<proteinExistence type="predicted"/>
<sequence>MMDLRNHQKTHPELRPFRCNQCKKEFVDKAGLKKHQWIQSDLFLIVCSNCGKGFLVPSDLGKHQSHSKEVQEEEELIAPSLHPASVELPPLYDPFLSVKRQGIRQRQQMRDYGQLLHPPEFGSSFLPAKCFVSCLITMLRVSSASTLCK</sequence>
<feature type="domain" description="C2H2-type" evidence="9">
    <location>
        <begin position="17"/>
        <end position="40"/>
    </location>
</feature>
<dbReference type="SUPFAM" id="SSF57667">
    <property type="entry name" value="beta-beta-alpha zinc fingers"/>
    <property type="match status" value="1"/>
</dbReference>
<dbReference type="GO" id="GO:0000978">
    <property type="term" value="F:RNA polymerase II cis-regulatory region sequence-specific DNA binding"/>
    <property type="evidence" value="ECO:0007669"/>
    <property type="project" value="TreeGrafter"/>
</dbReference>
<dbReference type="GO" id="GO:0000981">
    <property type="term" value="F:DNA-binding transcription factor activity, RNA polymerase II-specific"/>
    <property type="evidence" value="ECO:0007669"/>
    <property type="project" value="TreeGrafter"/>
</dbReference>
<organism evidence="10">
    <name type="scientific">Xenopus laevis</name>
    <name type="common">African clawed frog</name>
    <dbReference type="NCBI Taxonomy" id="8355"/>
    <lineage>
        <taxon>Eukaryota</taxon>
        <taxon>Metazoa</taxon>
        <taxon>Chordata</taxon>
        <taxon>Craniata</taxon>
        <taxon>Vertebrata</taxon>
        <taxon>Euteleostomi</taxon>
        <taxon>Amphibia</taxon>
        <taxon>Batrachia</taxon>
        <taxon>Anura</taxon>
        <taxon>Pipoidea</taxon>
        <taxon>Pipidae</taxon>
        <taxon>Xenopodinae</taxon>
        <taxon>Xenopus</taxon>
        <taxon>Xenopus</taxon>
    </lineage>
</organism>
<gene>
    <name evidence="10" type="ORF">XELAEV_18004546mg</name>
</gene>
<dbReference type="InterPro" id="IPR036236">
    <property type="entry name" value="Znf_C2H2_sf"/>
</dbReference>
<dbReference type="AlphaFoldDB" id="A0A974BR95"/>
<dbReference type="Gene3D" id="3.30.160.60">
    <property type="entry name" value="Classic Zinc Finger"/>
    <property type="match status" value="1"/>
</dbReference>